<evidence type="ECO:0000256" key="1">
    <source>
        <dbReference type="SAM" id="Phobius"/>
    </source>
</evidence>
<reference evidence="2 3" key="1">
    <citation type="submission" date="2019-04" db="EMBL/GenBank/DDBJ databases">
        <authorList>
            <consortium name="DOE Joint Genome Institute"/>
            <person name="Mondo S."/>
            <person name="Kjaerbolling I."/>
            <person name="Vesth T."/>
            <person name="Frisvad J.C."/>
            <person name="Nybo J.L."/>
            <person name="Theobald S."/>
            <person name="Kildgaard S."/>
            <person name="Isbrandt T."/>
            <person name="Kuo A."/>
            <person name="Sato A."/>
            <person name="Lyhne E.K."/>
            <person name="Kogle M.E."/>
            <person name="Wiebenga A."/>
            <person name="Kun R.S."/>
            <person name="Lubbers R.J."/>
            <person name="Makela M.R."/>
            <person name="Barry K."/>
            <person name="Chovatia M."/>
            <person name="Clum A."/>
            <person name="Daum C."/>
            <person name="Haridas S."/>
            <person name="He G."/>
            <person name="LaButti K."/>
            <person name="Lipzen A."/>
            <person name="Riley R."/>
            <person name="Salamov A."/>
            <person name="Simmons B.A."/>
            <person name="Magnuson J.K."/>
            <person name="Henrissat B."/>
            <person name="Mortensen U.H."/>
            <person name="Larsen T.O."/>
            <person name="Devries R.P."/>
            <person name="Grigoriev I.V."/>
            <person name="Machida M."/>
            <person name="Baker S.E."/>
            <person name="Andersen M.R."/>
            <person name="Cantor M.N."/>
            <person name="Hua S.X."/>
        </authorList>
    </citation>
    <scope>NUCLEOTIDE SEQUENCE [LARGE SCALE GENOMIC DNA]</scope>
    <source>
        <strain evidence="2 3">CBS 117616</strain>
    </source>
</reference>
<name>A0ABQ6W5I5_9EURO</name>
<feature type="transmembrane region" description="Helical" evidence="1">
    <location>
        <begin position="77"/>
        <end position="104"/>
    </location>
</feature>
<sequence>MLMPNVKPGETFAWSRLRSRRVVIRLWAPRLLLPISIDLVLSRLWENIASRVINIAPYPLGRQSKVAKIISRFDSYVLFYASLLLSCILFHSFIFPLLACVVICQHRSDQPHKSPYHQFGMNNIDTIAGSTNPEQLVDSGRTKIKGSLKEAPDMERIELSKPAILYYRQ</sequence>
<dbReference type="Proteomes" id="UP000325395">
    <property type="component" value="Unassembled WGS sequence"/>
</dbReference>
<protein>
    <submittedName>
        <fullName evidence="2">Uncharacterized protein</fullName>
    </submittedName>
</protein>
<keyword evidence="1" id="KW-1133">Transmembrane helix</keyword>
<proteinExistence type="predicted"/>
<gene>
    <name evidence="2" type="ORF">BDV36DRAFT_58818</name>
</gene>
<keyword evidence="1" id="KW-0812">Transmembrane</keyword>
<keyword evidence="3" id="KW-1185">Reference proteome</keyword>
<dbReference type="EMBL" id="ML735835">
    <property type="protein sequence ID" value="KAE8412414.1"/>
    <property type="molecule type" value="Genomic_DNA"/>
</dbReference>
<evidence type="ECO:0000313" key="3">
    <source>
        <dbReference type="Proteomes" id="UP000325395"/>
    </source>
</evidence>
<evidence type="ECO:0000313" key="2">
    <source>
        <dbReference type="EMBL" id="KAE8412414.1"/>
    </source>
</evidence>
<accession>A0ABQ6W5I5</accession>
<organism evidence="2 3">
    <name type="scientific">Aspergillus pseudocaelatus</name>
    <dbReference type="NCBI Taxonomy" id="1825620"/>
    <lineage>
        <taxon>Eukaryota</taxon>
        <taxon>Fungi</taxon>
        <taxon>Dikarya</taxon>
        <taxon>Ascomycota</taxon>
        <taxon>Pezizomycotina</taxon>
        <taxon>Eurotiomycetes</taxon>
        <taxon>Eurotiomycetidae</taxon>
        <taxon>Eurotiales</taxon>
        <taxon>Aspergillaceae</taxon>
        <taxon>Aspergillus</taxon>
        <taxon>Aspergillus subgen. Circumdati</taxon>
    </lineage>
</organism>
<keyword evidence="1" id="KW-0472">Membrane</keyword>